<dbReference type="STRING" id="212667.VFDL14_00230"/>
<reference evidence="1 2" key="1">
    <citation type="submission" date="2014-02" db="EMBL/GenBank/DDBJ databases">
        <title>Vibrio fortis Dalian14 Genome Sequencing.</title>
        <authorList>
            <person name="Wang Y."/>
            <person name="Song L."/>
            <person name="Liu G."/>
            <person name="Ding J."/>
        </authorList>
    </citation>
    <scope>NUCLEOTIDE SEQUENCE [LARGE SCALE GENOMIC DNA]</scope>
    <source>
        <strain evidence="1 2">Dalian14</strain>
    </source>
</reference>
<sequence>MEKCKCAEFEDLEMLRKVISKRIKESKKLKKVLNLLTKSEDGEHVLMSCKSCGQYWQSSRAWNWGNDPYLFRVPEIKNADWRQEPYVQPDELLVYVASLQDILSQSNFEPKNEPCRMKGCEQSAIKGLANCLEHHVQNLQKINQLPQNPEGRWFPPYLAENFKPTFN</sequence>
<protein>
    <submittedName>
        <fullName evidence="1">Uncharacterized protein</fullName>
    </submittedName>
</protein>
<name>A0A066USC3_9VIBR</name>
<comment type="caution">
    <text evidence="1">The sequence shown here is derived from an EMBL/GenBank/DDBJ whole genome shotgun (WGS) entry which is preliminary data.</text>
</comment>
<accession>A0A066USC3</accession>
<dbReference type="EMBL" id="JFFR01000014">
    <property type="protein sequence ID" value="KDN28787.1"/>
    <property type="molecule type" value="Genomic_DNA"/>
</dbReference>
<dbReference type="Proteomes" id="UP000027219">
    <property type="component" value="Unassembled WGS sequence"/>
</dbReference>
<keyword evidence="2" id="KW-1185">Reference proteome</keyword>
<dbReference type="RefSeq" id="WP_032550942.1">
    <property type="nucleotide sequence ID" value="NZ_JATABQ010000040.1"/>
</dbReference>
<evidence type="ECO:0000313" key="1">
    <source>
        <dbReference type="EMBL" id="KDN28787.1"/>
    </source>
</evidence>
<evidence type="ECO:0000313" key="2">
    <source>
        <dbReference type="Proteomes" id="UP000027219"/>
    </source>
</evidence>
<dbReference type="AlphaFoldDB" id="A0A066USC3"/>
<organism evidence="1 2">
    <name type="scientific">Vibrio fortis</name>
    <dbReference type="NCBI Taxonomy" id="212667"/>
    <lineage>
        <taxon>Bacteria</taxon>
        <taxon>Pseudomonadati</taxon>
        <taxon>Pseudomonadota</taxon>
        <taxon>Gammaproteobacteria</taxon>
        <taxon>Vibrionales</taxon>
        <taxon>Vibrionaceae</taxon>
        <taxon>Vibrio</taxon>
    </lineage>
</organism>
<proteinExistence type="predicted"/>
<gene>
    <name evidence="1" type="ORF">VFDL14_00230</name>
</gene>